<dbReference type="InterPro" id="IPR003746">
    <property type="entry name" value="DUF167"/>
</dbReference>
<dbReference type="Proteomes" id="UP000305131">
    <property type="component" value="Unassembled WGS sequence"/>
</dbReference>
<protein>
    <recommendedName>
        <fullName evidence="2">UPF0235 protein FBQ73_04510</fullName>
    </recommendedName>
</protein>
<reference evidence="3 4" key="1">
    <citation type="submission" date="2019-05" db="EMBL/GenBank/DDBJ databases">
        <authorList>
            <person name="Zhou X."/>
        </authorList>
    </citation>
    <scope>NUCLEOTIDE SEQUENCE [LARGE SCALE GENOMIC DNA]</scope>
    <source>
        <strain evidence="3 4">DSM 432</strain>
    </source>
</reference>
<evidence type="ECO:0000256" key="2">
    <source>
        <dbReference type="HAMAP-Rule" id="MF_00634"/>
    </source>
</evidence>
<evidence type="ECO:0000313" key="4">
    <source>
        <dbReference type="Proteomes" id="UP000305131"/>
    </source>
</evidence>
<sequence length="110" mass="11052">MSYLKTLPDGVEVTVRATPRGGRDALDGVVALSDGREVLKIRVKVAPEDGAATAAVARVLAQAAGVAASQVRLTSGATARVKTFRISGDAAALVAALTQAVSAPAGKARK</sequence>
<comment type="caution">
    <text evidence="3">The sequence shown here is derived from an EMBL/GenBank/DDBJ whole genome shotgun (WGS) entry which is preliminary data.</text>
</comment>
<gene>
    <name evidence="3" type="ORF">FBQ73_04510</name>
</gene>
<evidence type="ECO:0000256" key="1">
    <source>
        <dbReference type="ARBA" id="ARBA00010364"/>
    </source>
</evidence>
<dbReference type="NCBIfam" id="TIGR00251">
    <property type="entry name" value="DUF167 family protein"/>
    <property type="match status" value="1"/>
</dbReference>
<dbReference type="HAMAP" id="MF_00634">
    <property type="entry name" value="UPF0235"/>
    <property type="match status" value="1"/>
</dbReference>
<organism evidence="3 4">
    <name type="scientific">Xanthobacter autotrophicus</name>
    <dbReference type="NCBI Taxonomy" id="280"/>
    <lineage>
        <taxon>Bacteria</taxon>
        <taxon>Pseudomonadati</taxon>
        <taxon>Pseudomonadota</taxon>
        <taxon>Alphaproteobacteria</taxon>
        <taxon>Hyphomicrobiales</taxon>
        <taxon>Xanthobacteraceae</taxon>
        <taxon>Xanthobacter</taxon>
    </lineage>
</organism>
<name>A0A6C1KU30_XANAU</name>
<dbReference type="Gene3D" id="3.30.1200.10">
    <property type="entry name" value="YggU-like"/>
    <property type="match status" value="1"/>
</dbReference>
<accession>A0A6C1KU30</accession>
<dbReference type="SUPFAM" id="SSF69786">
    <property type="entry name" value="YggU-like"/>
    <property type="match status" value="1"/>
</dbReference>
<dbReference type="EMBL" id="VAUP01000013">
    <property type="protein sequence ID" value="TLX44186.1"/>
    <property type="molecule type" value="Genomic_DNA"/>
</dbReference>
<dbReference type="InterPro" id="IPR036591">
    <property type="entry name" value="YggU-like_sf"/>
</dbReference>
<dbReference type="SMART" id="SM01152">
    <property type="entry name" value="DUF167"/>
    <property type="match status" value="1"/>
</dbReference>
<dbReference type="RefSeq" id="WP_138398324.1">
    <property type="nucleotide sequence ID" value="NZ_JBAFVI010000021.1"/>
</dbReference>
<dbReference type="AlphaFoldDB" id="A0A6C1KU30"/>
<comment type="similarity">
    <text evidence="1 2">Belongs to the UPF0235 family.</text>
</comment>
<dbReference type="GeneID" id="95772719"/>
<dbReference type="OrthoDB" id="9801972at2"/>
<evidence type="ECO:0000313" key="3">
    <source>
        <dbReference type="EMBL" id="TLX44186.1"/>
    </source>
</evidence>
<dbReference type="Pfam" id="PF02594">
    <property type="entry name" value="DUF167"/>
    <property type="match status" value="1"/>
</dbReference>
<proteinExistence type="inferred from homology"/>